<protein>
    <submittedName>
        <fullName evidence="2">Uncharacterized protein</fullName>
    </submittedName>
</protein>
<reference evidence="2" key="2">
    <citation type="submission" date="2019-07" db="EMBL/GenBank/DDBJ databases">
        <authorList>
            <person name="Yang Y."/>
            <person name="Bocs S."/>
            <person name="Baudouin L."/>
        </authorList>
    </citation>
    <scope>NUCLEOTIDE SEQUENCE</scope>
    <source>
        <tissue evidence="2">Spear leaf of Hainan Tall coconut</tissue>
    </source>
</reference>
<sequence>MMGLTRSLVFALTYSAMYSRRRAGRSRMDGPWGRSRRGSGGGVNMVDVREGGDDEEDGGGPGGRKLEAVVEEVEVGLGAGNGGLWAKVRKRAMEQSSRLITLGGYLAPPPRRRWRRRRRRGRLGGGSRG</sequence>
<accession>A0A8K0MZU9</accession>
<gene>
    <name evidence="2" type="ORF">COCNU_04G002780</name>
</gene>
<proteinExistence type="predicted"/>
<feature type="region of interest" description="Disordered" evidence="1">
    <location>
        <begin position="103"/>
        <end position="129"/>
    </location>
</feature>
<feature type="region of interest" description="Disordered" evidence="1">
    <location>
        <begin position="21"/>
        <end position="65"/>
    </location>
</feature>
<feature type="compositionally biased region" description="Basic residues" evidence="1">
    <location>
        <begin position="110"/>
        <end position="122"/>
    </location>
</feature>
<evidence type="ECO:0000256" key="1">
    <source>
        <dbReference type="SAM" id="MobiDB-lite"/>
    </source>
</evidence>
<dbReference type="Proteomes" id="UP000797356">
    <property type="component" value="Chromosome 4"/>
</dbReference>
<organism evidence="2 3">
    <name type="scientific">Cocos nucifera</name>
    <name type="common">Coconut palm</name>
    <dbReference type="NCBI Taxonomy" id="13894"/>
    <lineage>
        <taxon>Eukaryota</taxon>
        <taxon>Viridiplantae</taxon>
        <taxon>Streptophyta</taxon>
        <taxon>Embryophyta</taxon>
        <taxon>Tracheophyta</taxon>
        <taxon>Spermatophyta</taxon>
        <taxon>Magnoliopsida</taxon>
        <taxon>Liliopsida</taxon>
        <taxon>Arecaceae</taxon>
        <taxon>Arecoideae</taxon>
        <taxon>Cocoseae</taxon>
        <taxon>Attaleinae</taxon>
        <taxon>Cocos</taxon>
    </lineage>
</organism>
<name>A0A8K0MZU9_COCNU</name>
<dbReference type="EMBL" id="CM017875">
    <property type="protein sequence ID" value="KAG1337972.1"/>
    <property type="molecule type" value="Genomic_DNA"/>
</dbReference>
<evidence type="ECO:0000313" key="2">
    <source>
        <dbReference type="EMBL" id="KAG1337972.1"/>
    </source>
</evidence>
<comment type="caution">
    <text evidence="2">The sequence shown here is derived from an EMBL/GenBank/DDBJ whole genome shotgun (WGS) entry which is preliminary data.</text>
</comment>
<dbReference type="AlphaFoldDB" id="A0A8K0MZU9"/>
<evidence type="ECO:0000313" key="3">
    <source>
        <dbReference type="Proteomes" id="UP000797356"/>
    </source>
</evidence>
<reference evidence="2" key="1">
    <citation type="journal article" date="2017" name="Gigascience">
        <title>The genome draft of coconut (Cocos nucifera).</title>
        <authorList>
            <person name="Xiao Y."/>
            <person name="Xu P."/>
            <person name="Fan H."/>
            <person name="Baudouin L."/>
            <person name="Xia W."/>
            <person name="Bocs S."/>
            <person name="Xu J."/>
            <person name="Li Q."/>
            <person name="Guo A."/>
            <person name="Zhou L."/>
            <person name="Li J."/>
            <person name="Wu Y."/>
            <person name="Ma Z."/>
            <person name="Armero A."/>
            <person name="Issali A.E."/>
            <person name="Liu N."/>
            <person name="Peng M."/>
            <person name="Yang Y."/>
        </authorList>
    </citation>
    <scope>NUCLEOTIDE SEQUENCE</scope>
    <source>
        <tissue evidence="2">Spear leaf of Hainan Tall coconut</tissue>
    </source>
</reference>
<keyword evidence="3" id="KW-1185">Reference proteome</keyword>